<dbReference type="PANTHER" id="PTHR32089:SF112">
    <property type="entry name" value="LYSOZYME-LIKE PROTEIN-RELATED"/>
    <property type="match status" value="1"/>
</dbReference>
<dbReference type="AlphaFoldDB" id="A0A6I6D199"/>
<dbReference type="GO" id="GO:0016020">
    <property type="term" value="C:membrane"/>
    <property type="evidence" value="ECO:0007669"/>
    <property type="project" value="UniProtKB-SubCell"/>
</dbReference>
<dbReference type="KEGG" id="ghl:GM160_00635"/>
<evidence type="ECO:0000256" key="2">
    <source>
        <dbReference type="ARBA" id="ARBA00023224"/>
    </source>
</evidence>
<dbReference type="SMART" id="SM00283">
    <property type="entry name" value="MA"/>
    <property type="match status" value="1"/>
</dbReference>
<keyword evidence="5" id="KW-0472">Membrane</keyword>
<name>A0A6I6D199_9GAMM</name>
<evidence type="ECO:0000256" key="5">
    <source>
        <dbReference type="SAM" id="Phobius"/>
    </source>
</evidence>
<comment type="subcellular location">
    <subcellularLocation>
        <location evidence="1">Membrane</location>
    </subcellularLocation>
</comment>
<dbReference type="Gene3D" id="6.10.340.10">
    <property type="match status" value="1"/>
</dbReference>
<dbReference type="FunFam" id="1.10.287.950:FF:000001">
    <property type="entry name" value="Methyl-accepting chemotaxis sensory transducer"/>
    <property type="match status" value="1"/>
</dbReference>
<dbReference type="Proteomes" id="UP000427716">
    <property type="component" value="Chromosome"/>
</dbReference>
<dbReference type="InterPro" id="IPR004089">
    <property type="entry name" value="MCPsignal_dom"/>
</dbReference>
<reference evidence="8 9" key="1">
    <citation type="submission" date="2019-11" db="EMBL/GenBank/DDBJ databases">
        <authorList>
            <person name="Zhang J."/>
            <person name="Sun C."/>
        </authorList>
    </citation>
    <scope>NUCLEOTIDE SEQUENCE [LARGE SCALE GENOMIC DNA]</scope>
    <source>
        <strain evidence="9">sp2</strain>
    </source>
</reference>
<keyword evidence="2 4" id="KW-0807">Transducer</keyword>
<feature type="domain" description="Methyl-accepting transducer" evidence="6">
    <location>
        <begin position="271"/>
        <end position="507"/>
    </location>
</feature>
<dbReference type="PROSITE" id="PS50111">
    <property type="entry name" value="CHEMOTAXIS_TRANSDUC_2"/>
    <property type="match status" value="1"/>
</dbReference>
<dbReference type="RefSeq" id="WP_156227378.1">
    <property type="nucleotide sequence ID" value="NZ_CP046415.1"/>
</dbReference>
<evidence type="ECO:0000256" key="4">
    <source>
        <dbReference type="PROSITE-ProRule" id="PRU00284"/>
    </source>
</evidence>
<dbReference type="PANTHER" id="PTHR32089">
    <property type="entry name" value="METHYL-ACCEPTING CHEMOTAXIS PROTEIN MCPB"/>
    <property type="match status" value="1"/>
</dbReference>
<evidence type="ECO:0000259" key="7">
    <source>
        <dbReference type="PROSITE" id="PS50885"/>
    </source>
</evidence>
<dbReference type="Pfam" id="PF12729">
    <property type="entry name" value="4HB_MCP_1"/>
    <property type="match status" value="1"/>
</dbReference>
<evidence type="ECO:0000313" key="9">
    <source>
        <dbReference type="Proteomes" id="UP000427716"/>
    </source>
</evidence>
<dbReference type="PROSITE" id="PS50885">
    <property type="entry name" value="HAMP"/>
    <property type="match status" value="1"/>
</dbReference>
<evidence type="ECO:0000313" key="8">
    <source>
        <dbReference type="EMBL" id="QGT77504.1"/>
    </source>
</evidence>
<evidence type="ECO:0000259" key="6">
    <source>
        <dbReference type="PROSITE" id="PS50111"/>
    </source>
</evidence>
<dbReference type="InterPro" id="IPR003660">
    <property type="entry name" value="HAMP_dom"/>
</dbReference>
<protein>
    <submittedName>
        <fullName evidence="8">HAMP domain-containing protein</fullName>
    </submittedName>
</protein>
<dbReference type="SUPFAM" id="SSF58104">
    <property type="entry name" value="Methyl-accepting chemotaxis protein (MCP) signaling domain"/>
    <property type="match status" value="1"/>
</dbReference>
<dbReference type="GO" id="GO:0006935">
    <property type="term" value="P:chemotaxis"/>
    <property type="evidence" value="ECO:0007669"/>
    <property type="project" value="UniProtKB-ARBA"/>
</dbReference>
<feature type="transmembrane region" description="Helical" evidence="5">
    <location>
        <begin position="12"/>
        <end position="32"/>
    </location>
</feature>
<dbReference type="EMBL" id="CP046415">
    <property type="protein sequence ID" value="QGT77504.1"/>
    <property type="molecule type" value="Genomic_DNA"/>
</dbReference>
<comment type="similarity">
    <text evidence="3">Belongs to the methyl-accepting chemotaxis (MCP) protein family.</text>
</comment>
<sequence length="549" mass="59477">MRGFNWGIAQRLWLGFGALLVLLITVASVSVFQSRDLATVVQRLSVEVIERAQLSQMLVSELETFQTAQKSGLLARATLRIPQSRAYFDAAEAAALRIEEQVEAMRSGLSQRERGLIEAFRAPWTGYLEVHAAVREKADQGQIEPALTLLENDGAPKLDEARASLARLTDFLREDLAMQREAVADRMERNRLVLIGIVVLSLLIGGLLAVTTTRYLRGSLDRVLAVAARIVDGDLTARTGLARNDEVSAMGRALDDTCGQFESVVGQVTEVAASMKARSAALSEAGARVVDGMHRQERATARANELMERNLAEVDEVVSHSEHAARYAGEVDRLSTGGIERIDATLGSLQALTDRLEQAGAIIHQLDEHGGEIGSVVDMIRAVSEQTNLLALNAAIEAARAGEHGRGFAVVADEVRTLSKRTRESTDRIAEMIGALKATMHEAAALMADSGEYATRTLTEAEKAGGQLREIDQAVGKIRDMNARIATAAESQRGEAHDLGAALQEIAVLAGEAIEVSRENERMGEAMREQSDALGERVGRFRLSRLSEV</sequence>
<feature type="transmembrane region" description="Helical" evidence="5">
    <location>
        <begin position="192"/>
        <end position="210"/>
    </location>
</feature>
<organism evidence="8 9">
    <name type="scientific">Guyparkeria halophila</name>
    <dbReference type="NCBI Taxonomy" id="47960"/>
    <lineage>
        <taxon>Bacteria</taxon>
        <taxon>Pseudomonadati</taxon>
        <taxon>Pseudomonadota</taxon>
        <taxon>Gammaproteobacteria</taxon>
        <taxon>Chromatiales</taxon>
        <taxon>Thioalkalibacteraceae</taxon>
        <taxon>Guyparkeria</taxon>
    </lineage>
</organism>
<gene>
    <name evidence="8" type="ORF">GM160_00635</name>
</gene>
<evidence type="ECO:0000256" key="1">
    <source>
        <dbReference type="ARBA" id="ARBA00004370"/>
    </source>
</evidence>
<dbReference type="Pfam" id="PF00015">
    <property type="entry name" value="MCPsignal"/>
    <property type="match status" value="1"/>
</dbReference>
<feature type="domain" description="HAMP" evidence="7">
    <location>
        <begin position="214"/>
        <end position="266"/>
    </location>
</feature>
<keyword evidence="5" id="KW-1133">Transmembrane helix</keyword>
<keyword evidence="9" id="KW-1185">Reference proteome</keyword>
<keyword evidence="5" id="KW-0812">Transmembrane</keyword>
<dbReference type="GO" id="GO:0007165">
    <property type="term" value="P:signal transduction"/>
    <property type="evidence" value="ECO:0007669"/>
    <property type="project" value="UniProtKB-KW"/>
</dbReference>
<proteinExistence type="inferred from homology"/>
<accession>A0A6I6D199</accession>
<evidence type="ECO:0000256" key="3">
    <source>
        <dbReference type="ARBA" id="ARBA00029447"/>
    </source>
</evidence>
<dbReference type="InterPro" id="IPR024478">
    <property type="entry name" value="HlyB_4HB_MCP"/>
</dbReference>
<dbReference type="Gene3D" id="1.10.287.950">
    <property type="entry name" value="Methyl-accepting chemotaxis protein"/>
    <property type="match status" value="1"/>
</dbReference>